<dbReference type="STRING" id="74557.A0A1W0A605"/>
<evidence type="ECO:0000256" key="11">
    <source>
        <dbReference type="ARBA" id="ARBA00023014"/>
    </source>
</evidence>
<dbReference type="GO" id="GO:0050418">
    <property type="term" value="F:hydroxylamine reductase activity"/>
    <property type="evidence" value="ECO:0007669"/>
    <property type="project" value="TreeGrafter"/>
</dbReference>
<dbReference type="Pfam" id="PF03063">
    <property type="entry name" value="Prismane"/>
    <property type="match status" value="1"/>
</dbReference>
<dbReference type="SUPFAM" id="SSF52218">
    <property type="entry name" value="Flavoproteins"/>
    <property type="match status" value="1"/>
</dbReference>
<dbReference type="InterPro" id="IPR017927">
    <property type="entry name" value="FAD-bd_FR_type"/>
</dbReference>
<dbReference type="GO" id="GO:0005737">
    <property type="term" value="C:cytoplasm"/>
    <property type="evidence" value="ECO:0007669"/>
    <property type="project" value="InterPro"/>
</dbReference>
<dbReference type="GO" id="GO:0046872">
    <property type="term" value="F:metal ion binding"/>
    <property type="evidence" value="ECO:0007669"/>
    <property type="project" value="UniProtKB-KW"/>
</dbReference>
<reference evidence="14 15" key="1">
    <citation type="journal article" date="2014" name="Genome Biol. Evol.">
        <title>The secreted proteins of Achlya hypogyna and Thraustotheca clavata identify the ancestral oomycete secretome and reveal gene acquisitions by horizontal gene transfer.</title>
        <authorList>
            <person name="Misner I."/>
            <person name="Blouin N."/>
            <person name="Leonard G."/>
            <person name="Richards T.A."/>
            <person name="Lane C.E."/>
        </authorList>
    </citation>
    <scope>NUCLEOTIDE SEQUENCE [LARGE SCALE GENOMIC DNA]</scope>
    <source>
        <strain evidence="14 15">ATCC 34112</strain>
    </source>
</reference>
<keyword evidence="3" id="KW-0963">Cytoplasm</keyword>
<evidence type="ECO:0000256" key="10">
    <source>
        <dbReference type="ARBA" id="ARBA00023004"/>
    </source>
</evidence>
<dbReference type="Gene3D" id="1.20.990.10">
    <property type="entry name" value="NADPH-cytochrome p450 Reductase, Chain A, domain 3"/>
    <property type="match status" value="1"/>
</dbReference>
<keyword evidence="9" id="KW-0560">Oxidoreductase</keyword>
<dbReference type="Pfam" id="PF00667">
    <property type="entry name" value="FAD_binding_1"/>
    <property type="match status" value="1"/>
</dbReference>
<dbReference type="SUPFAM" id="SSF56821">
    <property type="entry name" value="Prismane protein-like"/>
    <property type="match status" value="1"/>
</dbReference>
<dbReference type="EMBL" id="JNBS01000425">
    <property type="protein sequence ID" value="OQS05712.1"/>
    <property type="molecule type" value="Genomic_DNA"/>
</dbReference>
<evidence type="ECO:0000256" key="9">
    <source>
        <dbReference type="ARBA" id="ARBA00023002"/>
    </source>
</evidence>
<protein>
    <submittedName>
        <fullName evidence="14">Hydroxylamine reductase</fullName>
    </submittedName>
</protein>
<dbReference type="InterPro" id="IPR010048">
    <property type="entry name" value="Hydroxylam_reduct"/>
</dbReference>
<dbReference type="OrthoDB" id="1470350at2759"/>
<accession>A0A1W0A605</accession>
<dbReference type="InterPro" id="IPR029039">
    <property type="entry name" value="Flavoprotein-like_sf"/>
</dbReference>
<organism evidence="14 15">
    <name type="scientific">Thraustotheca clavata</name>
    <dbReference type="NCBI Taxonomy" id="74557"/>
    <lineage>
        <taxon>Eukaryota</taxon>
        <taxon>Sar</taxon>
        <taxon>Stramenopiles</taxon>
        <taxon>Oomycota</taxon>
        <taxon>Saprolegniomycetes</taxon>
        <taxon>Saprolegniales</taxon>
        <taxon>Achlyaceae</taxon>
        <taxon>Thraustotheca</taxon>
    </lineage>
</organism>
<evidence type="ECO:0000256" key="5">
    <source>
        <dbReference type="ARBA" id="ARBA00022643"/>
    </source>
</evidence>
<dbReference type="GO" id="GO:0004601">
    <property type="term" value="F:peroxidase activity"/>
    <property type="evidence" value="ECO:0007669"/>
    <property type="project" value="TreeGrafter"/>
</dbReference>
<evidence type="ECO:0000313" key="15">
    <source>
        <dbReference type="Proteomes" id="UP000243217"/>
    </source>
</evidence>
<evidence type="ECO:0000256" key="4">
    <source>
        <dbReference type="ARBA" id="ARBA00022630"/>
    </source>
</evidence>
<evidence type="ECO:0000256" key="8">
    <source>
        <dbReference type="ARBA" id="ARBA00022857"/>
    </source>
</evidence>
<dbReference type="InterPro" id="IPR023173">
    <property type="entry name" value="NADPH_Cyt_P450_Rdtase_alpha"/>
</dbReference>
<dbReference type="InterPro" id="IPR016100">
    <property type="entry name" value="Prismane_a-bundle"/>
</dbReference>
<keyword evidence="10" id="KW-0408">Iron</keyword>
<evidence type="ECO:0000259" key="13">
    <source>
        <dbReference type="PROSITE" id="PS51384"/>
    </source>
</evidence>
<dbReference type="Proteomes" id="UP000243217">
    <property type="component" value="Unassembled WGS sequence"/>
</dbReference>
<keyword evidence="4" id="KW-0285">Flavoprotein</keyword>
<evidence type="ECO:0000313" key="14">
    <source>
        <dbReference type="EMBL" id="OQS05712.1"/>
    </source>
</evidence>
<dbReference type="InterPro" id="IPR004137">
    <property type="entry name" value="HCP/CODH"/>
</dbReference>
<dbReference type="PRINTS" id="PR00371">
    <property type="entry name" value="FPNCR"/>
</dbReference>
<evidence type="ECO:0000256" key="6">
    <source>
        <dbReference type="ARBA" id="ARBA00022723"/>
    </source>
</evidence>
<dbReference type="NCBIfam" id="TIGR01703">
    <property type="entry name" value="hybrid_clust"/>
    <property type="match status" value="1"/>
</dbReference>
<feature type="domain" description="FAD-binding FR-type" evidence="13">
    <location>
        <begin position="176"/>
        <end position="417"/>
    </location>
</feature>
<dbReference type="InterPro" id="IPR001094">
    <property type="entry name" value="Flavdoxin-like"/>
</dbReference>
<dbReference type="InterPro" id="IPR016099">
    <property type="entry name" value="Prismane-like_a/b-sand"/>
</dbReference>
<dbReference type="Pfam" id="PF00258">
    <property type="entry name" value="Flavodoxin_1"/>
    <property type="match status" value="1"/>
</dbReference>
<dbReference type="Pfam" id="PF00175">
    <property type="entry name" value="NAD_binding_1"/>
    <property type="match status" value="1"/>
</dbReference>
<comment type="cofactor">
    <cofactor evidence="1">
        <name>FMN</name>
        <dbReference type="ChEBI" id="CHEBI:58210"/>
    </cofactor>
</comment>
<keyword evidence="15" id="KW-1185">Reference proteome</keyword>
<keyword evidence="8" id="KW-0521">NADP</keyword>
<dbReference type="Gene3D" id="3.40.50.80">
    <property type="entry name" value="Nucleotide-binding domain of ferredoxin-NADP reductase (FNR) module"/>
    <property type="match status" value="1"/>
</dbReference>
<dbReference type="Gene3D" id="2.40.30.10">
    <property type="entry name" value="Translation factors"/>
    <property type="match status" value="1"/>
</dbReference>
<comment type="cofactor">
    <cofactor evidence="2">
        <name>FAD</name>
        <dbReference type="ChEBI" id="CHEBI:57692"/>
    </cofactor>
</comment>
<dbReference type="PANTHER" id="PTHR30109">
    <property type="entry name" value="HYDROXYLAMINE REDUCTASE"/>
    <property type="match status" value="1"/>
</dbReference>
<feature type="domain" description="Flavodoxin-like" evidence="12">
    <location>
        <begin position="1"/>
        <end position="145"/>
    </location>
</feature>
<evidence type="ECO:0000256" key="3">
    <source>
        <dbReference type="ARBA" id="ARBA00022490"/>
    </source>
</evidence>
<sequence>MLILYGSQTGTAESYAKIVHSFAKARGLNVRMMPASSYDLTNLPLEEENIVLFITSTFYNGEFPNNFNACWEYLKNEAPSMLNLKFGVFGLGCSTTKDNFNRAAKSVRQRLLELEAVELIPPAYGDDTDPCGHETAFRPWIKSLWTSLLGEDQKMTLPVHYDVRLFQKDAPRDLGPTFQSIKVLGNELLTAEGYERPTYLITMELPEGMTYQTGDHVQIVYKNPDSLVERAARCLRLDLDTIVQMQPLEDNLPKTFPTTAPVTVRAILRDYLDLASPPSRSFLEGLSALCTNPEEAAYLQNLAEDMGVGNLYMRYVSGGMLREPFTLIDVLEDHPSIKIRLDHLLGNVRPIMPRYYSICSSHLQHPTTIQVSYMVDQWYCTKDPNTVVQGAAAGFLAHLAPGDFVTAKTSRGSFKIPDSLYTPIIGVALGTGIAFFRALLQHREQQHIENPDAPVTPLRLYYGVRHAKKDLLFKEELDKYQEEGLLELISACSHDTAAFITPATKLAEHPEKVCEYLDNGGYYFYCGIGGVIPNYHEASILHALQEGHGDDTTPAIEAALIENLKETGHWQVEAFSRSLDHENALQQAQDVVMNKDRRPIADVLKDCAMFCYQCAQTSQGVGCTKIGVCGKTPSVAALQDLLIDHIKHLSWYSHQTRSLSSEDPEVQVESNLLTEVDNFIVNATFTTLTNANFDAPRFVSLIDQAIAHEEALAALYSESAMAFDEEPLVAPWLHRELPNGHKTASEVDIEDLVSHSKKVGVLSRLRLARNDALVGLQEMLVYGLKGVSAFMDLAAEYNKHNAEVSAFIAEAYSFLLTKEAASIDNCIDVLMKCGKVNITAMELLHEANASFGAQTPATVAVKPVAGKAILVSGQDLKVIRDLLAQCASYKAITGEHVNVFTHGELLTAHAYADIRETGHLAGHFGSAWQRQSMEFGHFPGAILMTTNCLTPPQTTYKDRLFTSGSVGYTDIPHIADDYVSVIQKAIACAGFTEDDESFTYPPNPFIPEAAQHTVGWSGETLLEHVDTIVDAVKAGTISRFYLIGGTDGYDGERTYYTELAAALPPTSVILTFGCAKYRMRHLDLGEIGDTGIPRLIDLGQVNDVFSVIKFAQALSEKLGCIMDDLPISTVLSWFEQKAVAVMLTLLSLGWCHIRGGPTTPAFLRPSIFTIMHDRYNLKMISVSATRDVTNMIYGA</sequence>
<proteinExistence type="inferred from homology"/>
<evidence type="ECO:0000259" key="12">
    <source>
        <dbReference type="PROSITE" id="PS50902"/>
    </source>
</evidence>
<dbReference type="SUPFAM" id="SSF63380">
    <property type="entry name" value="Riboflavin synthase domain-like"/>
    <property type="match status" value="1"/>
</dbReference>
<dbReference type="InterPro" id="IPR008254">
    <property type="entry name" value="Flavodoxin/NO_synth"/>
</dbReference>
<evidence type="ECO:0000256" key="1">
    <source>
        <dbReference type="ARBA" id="ARBA00001917"/>
    </source>
</evidence>
<dbReference type="Gene3D" id="3.40.50.360">
    <property type="match status" value="1"/>
</dbReference>
<dbReference type="GO" id="GO:0042542">
    <property type="term" value="P:response to hydrogen peroxide"/>
    <property type="evidence" value="ECO:0007669"/>
    <property type="project" value="TreeGrafter"/>
</dbReference>
<dbReference type="PROSITE" id="PS51384">
    <property type="entry name" value="FAD_FR"/>
    <property type="match status" value="1"/>
</dbReference>
<dbReference type="PROSITE" id="PS50902">
    <property type="entry name" value="FLAVODOXIN_LIKE"/>
    <property type="match status" value="1"/>
</dbReference>
<dbReference type="InterPro" id="IPR039261">
    <property type="entry name" value="FNR_nucleotide-bd"/>
</dbReference>
<dbReference type="InterPro" id="IPR017938">
    <property type="entry name" value="Riboflavin_synthase-like_b-brl"/>
</dbReference>
<dbReference type="NCBIfam" id="NF003658">
    <property type="entry name" value="PRK05290.1"/>
    <property type="match status" value="1"/>
</dbReference>
<dbReference type="InterPro" id="IPR001433">
    <property type="entry name" value="OxRdtase_FAD/NAD-bd"/>
</dbReference>
<dbReference type="SUPFAM" id="SSF52343">
    <property type="entry name" value="Ferredoxin reductase-like, C-terminal NADP-linked domain"/>
    <property type="match status" value="1"/>
</dbReference>
<dbReference type="InterPro" id="IPR001709">
    <property type="entry name" value="Flavoprot_Pyr_Nucl_cyt_Rdtase"/>
</dbReference>
<dbReference type="InterPro" id="IPR011254">
    <property type="entry name" value="Prismane-like_sf"/>
</dbReference>
<comment type="caution">
    <text evidence="14">The sequence shown here is derived from an EMBL/GenBank/DDBJ whole genome shotgun (WGS) entry which is preliminary data.</text>
</comment>
<dbReference type="PANTHER" id="PTHR30109:SF0">
    <property type="entry name" value="HYDROXYLAMINE REDUCTASE"/>
    <property type="match status" value="1"/>
</dbReference>
<keyword evidence="7" id="KW-0274">FAD</keyword>
<dbReference type="Gene3D" id="1.20.1270.20">
    <property type="match status" value="2"/>
</dbReference>
<keyword evidence="6" id="KW-0479">Metal-binding</keyword>
<dbReference type="PRINTS" id="PR00369">
    <property type="entry name" value="FLAVODOXIN"/>
</dbReference>
<dbReference type="InterPro" id="IPR003097">
    <property type="entry name" value="CysJ-like_FAD-binding"/>
</dbReference>
<evidence type="ECO:0000256" key="2">
    <source>
        <dbReference type="ARBA" id="ARBA00001974"/>
    </source>
</evidence>
<dbReference type="GO" id="GO:0010181">
    <property type="term" value="F:FMN binding"/>
    <property type="evidence" value="ECO:0007669"/>
    <property type="project" value="InterPro"/>
</dbReference>
<evidence type="ECO:0000256" key="7">
    <source>
        <dbReference type="ARBA" id="ARBA00022827"/>
    </source>
</evidence>
<keyword evidence="11" id="KW-0411">Iron-sulfur</keyword>
<keyword evidence="5" id="KW-0288">FMN</keyword>
<dbReference type="Gene3D" id="3.40.50.2030">
    <property type="match status" value="2"/>
</dbReference>
<name>A0A1W0A605_9STRA</name>
<gene>
    <name evidence="14" type="ORF">THRCLA_02188</name>
</gene>
<dbReference type="HAMAP" id="MF_00069">
    <property type="entry name" value="Hydroxylam_reduct"/>
    <property type="match status" value="1"/>
</dbReference>
<dbReference type="AlphaFoldDB" id="A0A1W0A605"/>
<dbReference type="GO" id="GO:0051536">
    <property type="term" value="F:iron-sulfur cluster binding"/>
    <property type="evidence" value="ECO:0007669"/>
    <property type="project" value="UniProtKB-KW"/>
</dbReference>